<dbReference type="Pfam" id="PF00881">
    <property type="entry name" value="Nitroreductase"/>
    <property type="match status" value="1"/>
</dbReference>
<evidence type="ECO:0000256" key="3">
    <source>
        <dbReference type="ARBA" id="ARBA00022630"/>
    </source>
</evidence>
<feature type="domain" description="Nitroreductase" evidence="6">
    <location>
        <begin position="8"/>
        <end position="197"/>
    </location>
</feature>
<keyword evidence="5" id="KW-0560">Oxidoreductase</keyword>
<sequence>MNVSDALATRITCRAFRPDAVPEETVRAIIDKARYAPSGGNLQPWHVFVLTGRALSGLLNDIQETMVEMPRGQTPQYRVYPENLKDPYEARRFKCGEDMYATIGVTREDKKGRIAQFQRNFRFFGAPVGMFVYLDRTMGAPQWADTGIFLQSIMLLAREYGLHTCPQEAWVQWHETVAGHLNPPDDWMLFCGLGLGYMDEAAPINGLRTDRASVDEIATFMK</sequence>
<evidence type="ECO:0000256" key="1">
    <source>
        <dbReference type="ARBA" id="ARBA00001917"/>
    </source>
</evidence>
<evidence type="ECO:0000256" key="4">
    <source>
        <dbReference type="ARBA" id="ARBA00022643"/>
    </source>
</evidence>
<dbReference type="EMBL" id="JAPJZH010000002">
    <property type="protein sequence ID" value="MDA4844422.1"/>
    <property type="molecule type" value="Genomic_DNA"/>
</dbReference>
<dbReference type="PANTHER" id="PTHR43673:SF2">
    <property type="entry name" value="NITROREDUCTASE"/>
    <property type="match status" value="1"/>
</dbReference>
<reference evidence="7" key="1">
    <citation type="submission" date="2022-11" db="EMBL/GenBank/DDBJ databases">
        <title>Hoeflea poritis sp. nov., isolated from scleractinian coral Porites lutea.</title>
        <authorList>
            <person name="Zhang G."/>
            <person name="Wei Q."/>
            <person name="Cai L."/>
        </authorList>
    </citation>
    <scope>NUCLEOTIDE SEQUENCE</scope>
    <source>
        <strain evidence="7">E7-10</strain>
    </source>
</reference>
<evidence type="ECO:0000313" key="8">
    <source>
        <dbReference type="Proteomes" id="UP001148313"/>
    </source>
</evidence>
<dbReference type="InterPro" id="IPR029479">
    <property type="entry name" value="Nitroreductase"/>
</dbReference>
<accession>A0ABT4VI85</accession>
<name>A0ABT4VI85_9HYPH</name>
<evidence type="ECO:0000313" key="7">
    <source>
        <dbReference type="EMBL" id="MDA4844422.1"/>
    </source>
</evidence>
<dbReference type="InterPro" id="IPR000415">
    <property type="entry name" value="Nitroreductase-like"/>
</dbReference>
<keyword evidence="3" id="KW-0285">Flavoprotein</keyword>
<dbReference type="Gene3D" id="3.40.109.10">
    <property type="entry name" value="NADH Oxidase"/>
    <property type="match status" value="1"/>
</dbReference>
<dbReference type="SUPFAM" id="SSF55469">
    <property type="entry name" value="FMN-dependent nitroreductase-like"/>
    <property type="match status" value="1"/>
</dbReference>
<protein>
    <submittedName>
        <fullName evidence="7">Nitroreductase</fullName>
    </submittedName>
</protein>
<organism evidence="7 8">
    <name type="scientific">Hoeflea poritis</name>
    <dbReference type="NCBI Taxonomy" id="2993659"/>
    <lineage>
        <taxon>Bacteria</taxon>
        <taxon>Pseudomonadati</taxon>
        <taxon>Pseudomonadota</taxon>
        <taxon>Alphaproteobacteria</taxon>
        <taxon>Hyphomicrobiales</taxon>
        <taxon>Rhizobiaceae</taxon>
        <taxon>Hoeflea</taxon>
    </lineage>
</organism>
<evidence type="ECO:0000259" key="6">
    <source>
        <dbReference type="Pfam" id="PF00881"/>
    </source>
</evidence>
<dbReference type="PANTHER" id="PTHR43673">
    <property type="entry name" value="NAD(P)H NITROREDUCTASE YDGI-RELATED"/>
    <property type="match status" value="1"/>
</dbReference>
<keyword evidence="8" id="KW-1185">Reference proteome</keyword>
<comment type="similarity">
    <text evidence="2">Belongs to the nitroreductase family.</text>
</comment>
<evidence type="ECO:0000256" key="5">
    <source>
        <dbReference type="ARBA" id="ARBA00023002"/>
    </source>
</evidence>
<evidence type="ECO:0000256" key="2">
    <source>
        <dbReference type="ARBA" id="ARBA00007118"/>
    </source>
</evidence>
<dbReference type="RefSeq" id="WP_271087952.1">
    <property type="nucleotide sequence ID" value="NZ_JAPJZH010000002.1"/>
</dbReference>
<keyword evidence="4" id="KW-0288">FMN</keyword>
<comment type="caution">
    <text evidence="7">The sequence shown here is derived from an EMBL/GenBank/DDBJ whole genome shotgun (WGS) entry which is preliminary data.</text>
</comment>
<proteinExistence type="inferred from homology"/>
<dbReference type="CDD" id="cd02136">
    <property type="entry name" value="PnbA_NfnB-like"/>
    <property type="match status" value="1"/>
</dbReference>
<dbReference type="Proteomes" id="UP001148313">
    <property type="component" value="Unassembled WGS sequence"/>
</dbReference>
<comment type="cofactor">
    <cofactor evidence="1">
        <name>FMN</name>
        <dbReference type="ChEBI" id="CHEBI:58210"/>
    </cofactor>
</comment>
<gene>
    <name evidence="7" type="ORF">OOZ53_03630</name>
</gene>